<feature type="region of interest" description="Disordered" evidence="1">
    <location>
        <begin position="185"/>
        <end position="204"/>
    </location>
</feature>
<feature type="compositionally biased region" description="Low complexity" evidence="1">
    <location>
        <begin position="1"/>
        <end position="10"/>
    </location>
</feature>
<dbReference type="GO" id="GO:0003723">
    <property type="term" value="F:RNA binding"/>
    <property type="evidence" value="ECO:0007669"/>
    <property type="project" value="TreeGrafter"/>
</dbReference>
<evidence type="ECO:0000313" key="2">
    <source>
        <dbReference type="EMBL" id="ORZ32304.1"/>
    </source>
</evidence>
<dbReference type="PANTHER" id="PTHR10662:SF22">
    <property type="entry name" value="NUCLEAR RNA EXPORT FACTOR 1"/>
    <property type="match status" value="1"/>
</dbReference>
<dbReference type="Gene3D" id="3.80.10.10">
    <property type="entry name" value="Ribonuclease Inhibitor"/>
    <property type="match status" value="1"/>
</dbReference>
<dbReference type="Proteomes" id="UP000193411">
    <property type="component" value="Unassembled WGS sequence"/>
</dbReference>
<protein>
    <submittedName>
        <fullName evidence="2">Uncharacterized protein</fullName>
    </submittedName>
</protein>
<proteinExistence type="predicted"/>
<dbReference type="PANTHER" id="PTHR10662">
    <property type="entry name" value="NUCLEAR RNA EXPORT FACTOR"/>
    <property type="match status" value="1"/>
</dbReference>
<evidence type="ECO:0000256" key="1">
    <source>
        <dbReference type="SAM" id="MobiDB-lite"/>
    </source>
</evidence>
<dbReference type="AlphaFoldDB" id="A0A1Y2HE70"/>
<dbReference type="GO" id="GO:0005634">
    <property type="term" value="C:nucleus"/>
    <property type="evidence" value="ECO:0007669"/>
    <property type="project" value="TreeGrafter"/>
</dbReference>
<dbReference type="GO" id="GO:0016973">
    <property type="term" value="P:poly(A)+ mRNA export from nucleus"/>
    <property type="evidence" value="ECO:0007669"/>
    <property type="project" value="TreeGrafter"/>
</dbReference>
<dbReference type="SUPFAM" id="SSF52058">
    <property type="entry name" value="L domain-like"/>
    <property type="match status" value="1"/>
</dbReference>
<dbReference type="OrthoDB" id="25872at2759"/>
<accession>A0A1Y2HE70</accession>
<dbReference type="InterPro" id="IPR030217">
    <property type="entry name" value="NXF_fam"/>
</dbReference>
<dbReference type="EMBL" id="MCFL01000048">
    <property type="protein sequence ID" value="ORZ32304.1"/>
    <property type="molecule type" value="Genomic_DNA"/>
</dbReference>
<feature type="compositionally biased region" description="Gly residues" evidence="1">
    <location>
        <begin position="11"/>
        <end position="32"/>
    </location>
</feature>
<keyword evidence="3" id="KW-1185">Reference proteome</keyword>
<organism evidence="2 3">
    <name type="scientific">Catenaria anguillulae PL171</name>
    <dbReference type="NCBI Taxonomy" id="765915"/>
    <lineage>
        <taxon>Eukaryota</taxon>
        <taxon>Fungi</taxon>
        <taxon>Fungi incertae sedis</taxon>
        <taxon>Blastocladiomycota</taxon>
        <taxon>Blastocladiomycetes</taxon>
        <taxon>Blastocladiales</taxon>
        <taxon>Catenariaceae</taxon>
        <taxon>Catenaria</taxon>
    </lineage>
</organism>
<feature type="region of interest" description="Disordered" evidence="1">
    <location>
        <begin position="1"/>
        <end position="64"/>
    </location>
</feature>
<name>A0A1Y2HE70_9FUNG</name>
<comment type="caution">
    <text evidence="2">The sequence shown here is derived from an EMBL/GenBank/DDBJ whole genome shotgun (WGS) entry which is preliminary data.</text>
</comment>
<reference evidence="2 3" key="1">
    <citation type="submission" date="2016-07" db="EMBL/GenBank/DDBJ databases">
        <title>Pervasive Adenine N6-methylation of Active Genes in Fungi.</title>
        <authorList>
            <consortium name="DOE Joint Genome Institute"/>
            <person name="Mondo S.J."/>
            <person name="Dannebaum R.O."/>
            <person name="Kuo R.C."/>
            <person name="Labutti K."/>
            <person name="Haridas S."/>
            <person name="Kuo A."/>
            <person name="Salamov A."/>
            <person name="Ahrendt S.R."/>
            <person name="Lipzen A."/>
            <person name="Sullivan W."/>
            <person name="Andreopoulos W.B."/>
            <person name="Clum A."/>
            <person name="Lindquist E."/>
            <person name="Daum C."/>
            <person name="Ramamoorthy G.K."/>
            <person name="Gryganskyi A."/>
            <person name="Culley D."/>
            <person name="Magnuson J.K."/>
            <person name="James T.Y."/>
            <person name="O'Malley M.A."/>
            <person name="Stajich J.E."/>
            <person name="Spatafora J.W."/>
            <person name="Visel A."/>
            <person name="Grigoriev I.V."/>
        </authorList>
    </citation>
    <scope>NUCLEOTIDE SEQUENCE [LARGE SCALE GENOMIC DNA]</scope>
    <source>
        <strain evidence="2 3">PL171</strain>
    </source>
</reference>
<dbReference type="InterPro" id="IPR032675">
    <property type="entry name" value="LRR_dom_sf"/>
</dbReference>
<gene>
    <name evidence="2" type="ORF">BCR44DRAFT_1241197</name>
</gene>
<dbReference type="STRING" id="765915.A0A1Y2HE70"/>
<sequence length="430" mass="47394">MSYNNNRGYSSRGGSGSGGYHTSGYRSGGGQHGTPRPNYNSQPGQQQYIPYSERGPQSHSSNWPPGATLVTVSFSFRSASTPPQCIWHSSFISSPMPFCPNGPLLLVSFQQVSNINANANGLTAVRFYVNRANSASNKASIEVLDSWREGTNLFILVKTPVQAQELTRLSGIKFDGAVTTVRLANQPGMQPPSRPQSAPAGSGQKADVAQRLTECIERRYDSATQTLDLSDWRSEPFLRTIGPLRQEVLDTIRAHMWGIITKHNVAIRGISLANNRLGNLSEWGEFLCKFPGLVSLDLSKNNLTGFASFDPSTRPHTLCWRRSTAAIIPSFHTPMPSASRMCARCATVFQPSACSTAKSSCSWLLLPKRMCFRPCWRRHSIRPMCAIRRCSSFCKHSCRRLMAIGTYSCPYTTQTPSFQLLPLARSVATI</sequence>
<evidence type="ECO:0000313" key="3">
    <source>
        <dbReference type="Proteomes" id="UP000193411"/>
    </source>
</evidence>
<feature type="compositionally biased region" description="Polar residues" evidence="1">
    <location>
        <begin position="37"/>
        <end position="63"/>
    </location>
</feature>